<dbReference type="Proteomes" id="UP000548476">
    <property type="component" value="Unassembled WGS sequence"/>
</dbReference>
<gene>
    <name evidence="4" type="ORF">HNR73_000050</name>
</gene>
<dbReference type="InterPro" id="IPR036366">
    <property type="entry name" value="PGBDSf"/>
</dbReference>
<dbReference type="InterPro" id="IPR050465">
    <property type="entry name" value="UPF0194_transport"/>
</dbReference>
<dbReference type="GO" id="GO:0030313">
    <property type="term" value="C:cell envelope"/>
    <property type="evidence" value="ECO:0007669"/>
    <property type="project" value="UniProtKB-SubCell"/>
</dbReference>
<evidence type="ECO:0000313" key="4">
    <source>
        <dbReference type="EMBL" id="MBB6032208.1"/>
    </source>
</evidence>
<dbReference type="SUPFAM" id="SSF47090">
    <property type="entry name" value="PGBD-like"/>
    <property type="match status" value="1"/>
</dbReference>
<comment type="caution">
    <text evidence="4">The sequence shown here is derived from an EMBL/GenBank/DDBJ whole genome shotgun (WGS) entry which is preliminary data.</text>
</comment>
<proteinExistence type="predicted"/>
<dbReference type="EMBL" id="JACHGT010000001">
    <property type="protein sequence ID" value="MBB6032208.1"/>
    <property type="molecule type" value="Genomic_DNA"/>
</dbReference>
<protein>
    <submittedName>
        <fullName evidence="4">Peptidoglycan hydrolase-like protein with peptidoglycan-binding domain</fullName>
    </submittedName>
</protein>
<evidence type="ECO:0000256" key="1">
    <source>
        <dbReference type="ARBA" id="ARBA00004196"/>
    </source>
</evidence>
<dbReference type="Gene3D" id="2.40.420.20">
    <property type="match status" value="1"/>
</dbReference>
<keyword evidence="4" id="KW-0378">Hydrolase</keyword>
<evidence type="ECO:0000313" key="5">
    <source>
        <dbReference type="Proteomes" id="UP000548476"/>
    </source>
</evidence>
<name>A0A841FEE1_9ACTN</name>
<dbReference type="RefSeq" id="WP_203686569.1">
    <property type="nucleotide sequence ID" value="NZ_BONT01000062.1"/>
</dbReference>
<accession>A0A841FEE1</accession>
<dbReference type="GO" id="GO:0016787">
    <property type="term" value="F:hydrolase activity"/>
    <property type="evidence" value="ECO:0007669"/>
    <property type="project" value="UniProtKB-KW"/>
</dbReference>
<dbReference type="PANTHER" id="PTHR32347">
    <property type="entry name" value="EFFLUX SYSTEM COMPONENT YKNX-RELATED"/>
    <property type="match status" value="1"/>
</dbReference>
<dbReference type="Pfam" id="PF01471">
    <property type="entry name" value="PG_binding_1"/>
    <property type="match status" value="1"/>
</dbReference>
<evidence type="ECO:0000256" key="2">
    <source>
        <dbReference type="ARBA" id="ARBA00023054"/>
    </source>
</evidence>
<sequence>MTAGAKRRRRTGRAVGIAVVAGGAVAATVAALGFNAFGASGDGGGDSGALPPATATVERETLVDTQSESGELAYDGESTFTARAGGTITSLALPGSTVGRGKALCRVDDVPVLLMYGKLPAYRELAPGVEGADVAQFEENLAELGYTGFTVDETYSGSTATAVRAWQEDLGLPETGMVELGRVLFAPGAVRVGTHRVSVGEAVGPGSAILDYTGKTRVVSVDLDVADERLAKKGEAVTVKLPDGKRTDGKITAVETVIDAGDGAEQEEVTKLRLTVTVKDQKALDGFGEAAVKVEFTASEREDVLTVPVAALLALGDGGYGVQVVDAGATRIVPVETGLFAGGRVEVSGAGLAEGMTVGMPS</sequence>
<dbReference type="Gene3D" id="1.10.101.10">
    <property type="entry name" value="PGBD-like superfamily/PGBD"/>
    <property type="match status" value="1"/>
</dbReference>
<dbReference type="InterPro" id="IPR002477">
    <property type="entry name" value="Peptidoglycan-bd-like"/>
</dbReference>
<dbReference type="InterPro" id="IPR036365">
    <property type="entry name" value="PGBD-like_sf"/>
</dbReference>
<feature type="domain" description="Peptidoglycan binding-like" evidence="3">
    <location>
        <begin position="131"/>
        <end position="178"/>
    </location>
</feature>
<comment type="subcellular location">
    <subcellularLocation>
        <location evidence="1">Cell envelope</location>
    </subcellularLocation>
</comment>
<keyword evidence="5" id="KW-1185">Reference proteome</keyword>
<keyword evidence="2" id="KW-0175">Coiled coil</keyword>
<organism evidence="4 5">
    <name type="scientific">Phytomonospora endophytica</name>
    <dbReference type="NCBI Taxonomy" id="714109"/>
    <lineage>
        <taxon>Bacteria</taxon>
        <taxon>Bacillati</taxon>
        <taxon>Actinomycetota</taxon>
        <taxon>Actinomycetes</taxon>
        <taxon>Micromonosporales</taxon>
        <taxon>Micromonosporaceae</taxon>
        <taxon>Phytomonospora</taxon>
    </lineage>
</organism>
<dbReference type="AlphaFoldDB" id="A0A841FEE1"/>
<evidence type="ECO:0000259" key="3">
    <source>
        <dbReference type="Pfam" id="PF01471"/>
    </source>
</evidence>
<reference evidence="4 5" key="1">
    <citation type="submission" date="2020-08" db="EMBL/GenBank/DDBJ databases">
        <title>Genomic Encyclopedia of Type Strains, Phase IV (KMG-IV): sequencing the most valuable type-strain genomes for metagenomic binning, comparative biology and taxonomic classification.</title>
        <authorList>
            <person name="Goeker M."/>
        </authorList>
    </citation>
    <scope>NUCLEOTIDE SEQUENCE [LARGE SCALE GENOMIC DNA]</scope>
    <source>
        <strain evidence="4 5">YIM 65646</strain>
    </source>
</reference>